<sequence>MDQAKETIHHEHREQFPLATKVDTVHDDEALKVLAAYGDENIEWTPEEEQQLVRKIDRTLVPLMFISYGLVYYDKAMISQAALFGLRTELQLSGNRYSFSSSIFYLGAIVGALPVMMLAQRFPVERVAAAVIAVWGVNLLLTIQCHDFKGLYANRFFLGFLEAGISPMLMVIVVSFYKKAEQPLRLGAWWSSAGFFSMFAPLINYGLGHIKDSLSPWKWMYIFAGSITILWSVIIYLFLPPEPIRYKGFTERERYIAVARLRINNAGVRNTHIKTAQIVEVCQDIRFWIAFLTAFSIMVANGPLSTYLPIIISGFGYSPLNSLLLSMPAGAIAGSFTILSTWLAGRYSYRGWRTWLIILFQMPIILGALLLWQLPQTNKAGRLGGIYLLASFASPYGILMSLQAVNAAGYTKKTVTSSGLFIGYCLGNFAGPLLFRPQDAPFYENGWKGVVVTAIAALVLTGIYRIVCVRENKKRDKQGVAEGLDHAFEDDLTDMRNPQFRYQL</sequence>
<dbReference type="Gene3D" id="1.20.1250.20">
    <property type="entry name" value="MFS general substrate transporter like domains"/>
    <property type="match status" value="2"/>
</dbReference>
<dbReference type="GeneID" id="89969871"/>
<evidence type="ECO:0000256" key="5">
    <source>
        <dbReference type="ARBA" id="ARBA00023136"/>
    </source>
</evidence>
<evidence type="ECO:0000256" key="6">
    <source>
        <dbReference type="SAM" id="Phobius"/>
    </source>
</evidence>
<keyword evidence="5 6" id="KW-0472">Membrane</keyword>
<feature type="transmembrane region" description="Helical" evidence="6">
    <location>
        <begin position="386"/>
        <end position="405"/>
    </location>
</feature>
<gene>
    <name evidence="8" type="ORF">LTR84_001655</name>
</gene>
<feature type="transmembrane region" description="Helical" evidence="6">
    <location>
        <begin position="447"/>
        <end position="467"/>
    </location>
</feature>
<protein>
    <recommendedName>
        <fullName evidence="7">Major facilitator superfamily (MFS) profile domain-containing protein</fullName>
    </recommendedName>
</protein>
<dbReference type="Pfam" id="PF07690">
    <property type="entry name" value="MFS_1"/>
    <property type="match status" value="1"/>
</dbReference>
<keyword evidence="3 6" id="KW-0812">Transmembrane</keyword>
<evidence type="ECO:0000256" key="3">
    <source>
        <dbReference type="ARBA" id="ARBA00022692"/>
    </source>
</evidence>
<evidence type="ECO:0000313" key="9">
    <source>
        <dbReference type="Proteomes" id="UP001358417"/>
    </source>
</evidence>
<comment type="subcellular location">
    <subcellularLocation>
        <location evidence="1">Membrane</location>
        <topology evidence="1">Multi-pass membrane protein</topology>
    </subcellularLocation>
</comment>
<reference evidence="8 9" key="1">
    <citation type="submission" date="2023-08" db="EMBL/GenBank/DDBJ databases">
        <title>Black Yeasts Isolated from many extreme environments.</title>
        <authorList>
            <person name="Coleine C."/>
            <person name="Stajich J.E."/>
            <person name="Selbmann L."/>
        </authorList>
    </citation>
    <scope>NUCLEOTIDE SEQUENCE [LARGE SCALE GENOMIC DNA]</scope>
    <source>
        <strain evidence="8 9">CCFEE 5792</strain>
    </source>
</reference>
<proteinExistence type="predicted"/>
<feature type="transmembrane region" description="Helical" evidence="6">
    <location>
        <begin position="189"/>
        <end position="207"/>
    </location>
</feature>
<feature type="transmembrane region" description="Helical" evidence="6">
    <location>
        <begin position="324"/>
        <end position="343"/>
    </location>
</feature>
<dbReference type="PROSITE" id="PS50850">
    <property type="entry name" value="MFS"/>
    <property type="match status" value="1"/>
</dbReference>
<feature type="transmembrane region" description="Helical" evidence="6">
    <location>
        <begin position="287"/>
        <end position="312"/>
    </location>
</feature>
<keyword evidence="2" id="KW-0813">Transport</keyword>
<feature type="transmembrane region" description="Helical" evidence="6">
    <location>
        <begin position="60"/>
        <end position="83"/>
    </location>
</feature>
<comment type="caution">
    <text evidence="8">The sequence shown here is derived from an EMBL/GenBank/DDBJ whole genome shotgun (WGS) entry which is preliminary data.</text>
</comment>
<feature type="transmembrane region" description="Helical" evidence="6">
    <location>
        <begin position="156"/>
        <end position="177"/>
    </location>
</feature>
<dbReference type="InterPro" id="IPR036259">
    <property type="entry name" value="MFS_trans_sf"/>
</dbReference>
<dbReference type="PANTHER" id="PTHR43791">
    <property type="entry name" value="PERMEASE-RELATED"/>
    <property type="match status" value="1"/>
</dbReference>
<evidence type="ECO:0000256" key="4">
    <source>
        <dbReference type="ARBA" id="ARBA00022989"/>
    </source>
</evidence>
<evidence type="ECO:0000259" key="7">
    <source>
        <dbReference type="PROSITE" id="PS50850"/>
    </source>
</evidence>
<dbReference type="GO" id="GO:0022857">
    <property type="term" value="F:transmembrane transporter activity"/>
    <property type="evidence" value="ECO:0007669"/>
    <property type="project" value="InterPro"/>
</dbReference>
<dbReference type="InterPro" id="IPR020846">
    <property type="entry name" value="MFS_dom"/>
</dbReference>
<name>A0AAV9NDC3_9EURO</name>
<accession>A0AAV9NDC3</accession>
<keyword evidence="9" id="KW-1185">Reference proteome</keyword>
<evidence type="ECO:0000256" key="1">
    <source>
        <dbReference type="ARBA" id="ARBA00004141"/>
    </source>
</evidence>
<dbReference type="InterPro" id="IPR011701">
    <property type="entry name" value="MFS"/>
</dbReference>
<feature type="transmembrane region" description="Helical" evidence="6">
    <location>
        <begin position="355"/>
        <end position="374"/>
    </location>
</feature>
<feature type="transmembrane region" description="Helical" evidence="6">
    <location>
        <begin position="219"/>
        <end position="239"/>
    </location>
</feature>
<feature type="transmembrane region" description="Helical" evidence="6">
    <location>
        <begin position="127"/>
        <end position="144"/>
    </location>
</feature>
<dbReference type="AlphaFoldDB" id="A0AAV9NDC3"/>
<dbReference type="GO" id="GO:0016020">
    <property type="term" value="C:membrane"/>
    <property type="evidence" value="ECO:0007669"/>
    <property type="project" value="UniProtKB-SubCell"/>
</dbReference>
<dbReference type="SUPFAM" id="SSF103473">
    <property type="entry name" value="MFS general substrate transporter"/>
    <property type="match status" value="1"/>
</dbReference>
<feature type="transmembrane region" description="Helical" evidence="6">
    <location>
        <begin position="417"/>
        <end position="435"/>
    </location>
</feature>
<dbReference type="Proteomes" id="UP001358417">
    <property type="component" value="Unassembled WGS sequence"/>
</dbReference>
<keyword evidence="4 6" id="KW-1133">Transmembrane helix</keyword>
<organism evidence="8 9">
    <name type="scientific">Exophiala bonariae</name>
    <dbReference type="NCBI Taxonomy" id="1690606"/>
    <lineage>
        <taxon>Eukaryota</taxon>
        <taxon>Fungi</taxon>
        <taxon>Dikarya</taxon>
        <taxon>Ascomycota</taxon>
        <taxon>Pezizomycotina</taxon>
        <taxon>Eurotiomycetes</taxon>
        <taxon>Chaetothyriomycetidae</taxon>
        <taxon>Chaetothyriales</taxon>
        <taxon>Herpotrichiellaceae</taxon>
        <taxon>Exophiala</taxon>
    </lineage>
</organism>
<dbReference type="PANTHER" id="PTHR43791:SF35">
    <property type="entry name" value="MAJOR FACILITATOR SUPERFAMILY (MFS) PROFILE DOMAIN-CONTAINING PROTEIN"/>
    <property type="match status" value="1"/>
</dbReference>
<feature type="domain" description="Major facilitator superfamily (MFS) profile" evidence="7">
    <location>
        <begin position="60"/>
        <end position="473"/>
    </location>
</feature>
<feature type="transmembrane region" description="Helical" evidence="6">
    <location>
        <begin position="103"/>
        <end position="120"/>
    </location>
</feature>
<dbReference type="EMBL" id="JAVRRD010000011">
    <property type="protein sequence ID" value="KAK5053694.1"/>
    <property type="molecule type" value="Genomic_DNA"/>
</dbReference>
<evidence type="ECO:0000256" key="2">
    <source>
        <dbReference type="ARBA" id="ARBA00022448"/>
    </source>
</evidence>
<dbReference type="RefSeq" id="XP_064706819.1">
    <property type="nucleotide sequence ID" value="XM_064845274.1"/>
</dbReference>
<evidence type="ECO:0000313" key="8">
    <source>
        <dbReference type="EMBL" id="KAK5053694.1"/>
    </source>
</evidence>